<evidence type="ECO:0000313" key="1">
    <source>
        <dbReference type="EMBL" id="KAI8562578.1"/>
    </source>
</evidence>
<reference evidence="1" key="1">
    <citation type="submission" date="2022-02" db="EMBL/GenBank/DDBJ databases">
        <title>Plant Genome Project.</title>
        <authorList>
            <person name="Zhang R.-G."/>
        </authorList>
    </citation>
    <scope>NUCLEOTIDE SEQUENCE</scope>
    <source>
        <strain evidence="1">AT1</strain>
    </source>
</reference>
<proteinExistence type="predicted"/>
<name>A0ACC0PA57_RHOML</name>
<evidence type="ECO:0000313" key="2">
    <source>
        <dbReference type="Proteomes" id="UP001062846"/>
    </source>
</evidence>
<sequence>MANPRRSSYSILVSNNQNPDSISNNINNPFQIQPQSLFQTTTTTVSASLKLFLKKPHAFPFLLFFFLLLTWVSLRLQHSAHFSSHPQFLTTHQWSGERDGGGDSDAKVNLVRFAAGYPSPVAKDGRGWSVDPIALALRSGISGGAVNCASVHLGEIRPGGVRGNHRHYTCNETFFIWGAKTLFRLENKAVDRGYAEVTIGADEVAVAASPHGTAHALVNVDTAQSTFFMGCQDSIIDYSNSTSDFNVWKDLPSWRFLVQWREDEILGDGELGHPRGWYWGDRVEFKLNNKKKKEDEKNIELIKKMLKRQQETVMLQSSSLSSSRRQNLQHHQKQDRSVKPVGCLSGILHLVSKYHRRPRRKFLTFGKKQGKNCNVNSSAPSKGADIKVLSEGNQILPSSSSTTLQVDGKKKEDGGGDKICHARQLSRQVPRSPTLSVEIRQSDSVISQDNFRMLLGALEKCDEDLKAIKNIIEALGTPLSTERQRGMKATNHEEKFEAYGNIGKEFKHSPISVLDHDFISPPANSKRHITNGQTVQQQQKPQPRKIKNPRQEDTVTSTGFFHTRVATVGLLSVPTRREIVAWSSKAMGESVAEVSSDVDCGERREVTRIGLVLQDYIFRDLVDQAVKELLLLGRAAAARNCLYSPLPLEACKKRMRF</sequence>
<protein>
    <submittedName>
        <fullName evidence="1">Uncharacterized protein</fullName>
    </submittedName>
</protein>
<organism evidence="1 2">
    <name type="scientific">Rhododendron molle</name>
    <name type="common">Chinese azalea</name>
    <name type="synonym">Azalea mollis</name>
    <dbReference type="NCBI Taxonomy" id="49168"/>
    <lineage>
        <taxon>Eukaryota</taxon>
        <taxon>Viridiplantae</taxon>
        <taxon>Streptophyta</taxon>
        <taxon>Embryophyta</taxon>
        <taxon>Tracheophyta</taxon>
        <taxon>Spermatophyta</taxon>
        <taxon>Magnoliopsida</taxon>
        <taxon>eudicotyledons</taxon>
        <taxon>Gunneridae</taxon>
        <taxon>Pentapetalae</taxon>
        <taxon>asterids</taxon>
        <taxon>Ericales</taxon>
        <taxon>Ericaceae</taxon>
        <taxon>Ericoideae</taxon>
        <taxon>Rhodoreae</taxon>
        <taxon>Rhododendron</taxon>
    </lineage>
</organism>
<dbReference type="EMBL" id="CM046390">
    <property type="protein sequence ID" value="KAI8562578.1"/>
    <property type="molecule type" value="Genomic_DNA"/>
</dbReference>
<accession>A0ACC0PA57</accession>
<dbReference type="Proteomes" id="UP001062846">
    <property type="component" value="Chromosome 3"/>
</dbReference>
<keyword evidence="2" id="KW-1185">Reference proteome</keyword>
<gene>
    <name evidence="1" type="ORF">RHMOL_Rhmol03G0045800</name>
</gene>
<comment type="caution">
    <text evidence="1">The sequence shown here is derived from an EMBL/GenBank/DDBJ whole genome shotgun (WGS) entry which is preliminary data.</text>
</comment>